<reference evidence="6 7" key="1">
    <citation type="submission" date="2019-02" db="EMBL/GenBank/DDBJ databases">
        <title>Deep-cultivation of Planctomycetes and their phenomic and genomic characterization uncovers novel biology.</title>
        <authorList>
            <person name="Wiegand S."/>
            <person name="Jogler M."/>
            <person name="Boedeker C."/>
            <person name="Pinto D."/>
            <person name="Vollmers J."/>
            <person name="Rivas-Marin E."/>
            <person name="Kohn T."/>
            <person name="Peeters S.H."/>
            <person name="Heuer A."/>
            <person name="Rast P."/>
            <person name="Oberbeckmann S."/>
            <person name="Bunk B."/>
            <person name="Jeske O."/>
            <person name="Meyerdierks A."/>
            <person name="Storesund J.E."/>
            <person name="Kallscheuer N."/>
            <person name="Luecker S."/>
            <person name="Lage O.M."/>
            <person name="Pohl T."/>
            <person name="Merkel B.J."/>
            <person name="Hornburger P."/>
            <person name="Mueller R.-W."/>
            <person name="Bruemmer F."/>
            <person name="Labrenz M."/>
            <person name="Spormann A.M."/>
            <person name="Op den Camp H."/>
            <person name="Overmann J."/>
            <person name="Amann R."/>
            <person name="Jetten M.S.M."/>
            <person name="Mascher T."/>
            <person name="Medema M.H."/>
            <person name="Devos D.P."/>
            <person name="Kaster A.-K."/>
            <person name="Ovreas L."/>
            <person name="Rohde M."/>
            <person name="Galperin M.Y."/>
            <person name="Jogler C."/>
        </authorList>
    </citation>
    <scope>NUCLEOTIDE SEQUENCE [LARGE SCALE GENOMIC DNA]</scope>
    <source>
        <strain evidence="6 7">ElP</strain>
    </source>
</reference>
<dbReference type="InterPro" id="IPR015914">
    <property type="entry name" value="PAPs_N"/>
</dbReference>
<dbReference type="Gene3D" id="3.60.21.10">
    <property type="match status" value="1"/>
</dbReference>
<evidence type="ECO:0000256" key="3">
    <source>
        <dbReference type="SAM" id="SignalP"/>
    </source>
</evidence>
<dbReference type="RefSeq" id="WP_231749707.1">
    <property type="nucleotide sequence ID" value="NZ_CP036426.1"/>
</dbReference>
<dbReference type="GO" id="GO:0004035">
    <property type="term" value="F:alkaline phosphatase activity"/>
    <property type="evidence" value="ECO:0007669"/>
    <property type="project" value="UniProtKB-EC"/>
</dbReference>
<dbReference type="Pfam" id="PF16656">
    <property type="entry name" value="Pur_ac_phosph_N"/>
    <property type="match status" value="1"/>
</dbReference>
<name>A0A518H2G1_9BACT</name>
<evidence type="ECO:0000313" key="6">
    <source>
        <dbReference type="EMBL" id="QDV35025.1"/>
    </source>
</evidence>
<accession>A0A518H2G1</accession>
<dbReference type="SUPFAM" id="SSF49363">
    <property type="entry name" value="Purple acid phosphatase, N-terminal domain"/>
    <property type="match status" value="1"/>
</dbReference>
<keyword evidence="6" id="KW-0378">Hydrolase</keyword>
<dbReference type="GO" id="GO:0003993">
    <property type="term" value="F:acid phosphatase activity"/>
    <property type="evidence" value="ECO:0007669"/>
    <property type="project" value="InterPro"/>
</dbReference>
<dbReference type="EC" id="3.1.3.1" evidence="6"/>
<feature type="chain" id="PRO_5021710770" evidence="3">
    <location>
        <begin position="32"/>
        <end position="468"/>
    </location>
</feature>
<dbReference type="InterPro" id="IPR039331">
    <property type="entry name" value="PAPs-like"/>
</dbReference>
<dbReference type="InterPro" id="IPR008963">
    <property type="entry name" value="Purple_acid_Pase-like_N"/>
</dbReference>
<sequence length="468" mass="51824" precursor="true">MNLPQSHLPGRLASSWLATALALWACPAVVAHDGEGDHDHEPRAVPPGEQHAPSAMPDRIILTWTGDPSRSQAVTWRTDATVPRAVAQIAPADDGPEFVDEAREVEATTEALDTDLNRVHCHTVVFEGLEPGEDYLYRVGDGVNWSEWIRFKTALDEPAPFSFIYFGDAQNDLKAHWSRVIRQAYSDAPQAKFLLHAGDLINRADADAEWGDWFRAGGWVNAMMPTIATPGNHEYGRSLDDGRALSGHWRPQFAFPENGPEGLEESAYSLDFQGVRFVSLNSNEKQQEQADWLRGVLSDNPNRWTILTFHHPIYSAARGRDNADLRALWQPIIDEYAVDLVLTGHDHTYARSGLIAAEENLPEGARARTGEAGTVYVVSVSGPKMYDVDREDWMRRAAADTQLYQVVSIDGPVLIYQARTATGKLYDAFTLRKQPDGPNRLIDAIPDEPERLRAEEPAEDAAAAGASN</sequence>
<proteinExistence type="predicted"/>
<feature type="domain" description="Purple acid phosphatase N-terminal" evidence="5">
    <location>
        <begin position="57"/>
        <end position="153"/>
    </location>
</feature>
<dbReference type="KEGG" id="tpla:ElP_29220"/>
<dbReference type="PANTHER" id="PTHR22953">
    <property type="entry name" value="ACID PHOSPHATASE RELATED"/>
    <property type="match status" value="1"/>
</dbReference>
<dbReference type="PANTHER" id="PTHR22953:SF153">
    <property type="entry name" value="PURPLE ACID PHOSPHATASE"/>
    <property type="match status" value="1"/>
</dbReference>
<evidence type="ECO:0000259" key="5">
    <source>
        <dbReference type="Pfam" id="PF16656"/>
    </source>
</evidence>
<keyword evidence="1 3" id="KW-0732">Signal</keyword>
<evidence type="ECO:0000313" key="7">
    <source>
        <dbReference type="Proteomes" id="UP000317835"/>
    </source>
</evidence>
<evidence type="ECO:0000256" key="2">
    <source>
        <dbReference type="SAM" id="MobiDB-lite"/>
    </source>
</evidence>
<dbReference type="Pfam" id="PF00149">
    <property type="entry name" value="Metallophos"/>
    <property type="match status" value="1"/>
</dbReference>
<feature type="domain" description="Calcineurin-like phosphoesterase" evidence="4">
    <location>
        <begin position="177"/>
        <end position="349"/>
    </location>
</feature>
<feature type="region of interest" description="Disordered" evidence="2">
    <location>
        <begin position="34"/>
        <end position="54"/>
    </location>
</feature>
<dbReference type="SUPFAM" id="SSF56300">
    <property type="entry name" value="Metallo-dependent phosphatases"/>
    <property type="match status" value="1"/>
</dbReference>
<dbReference type="Gene3D" id="2.60.40.380">
    <property type="entry name" value="Purple acid phosphatase-like, N-terminal"/>
    <property type="match status" value="1"/>
</dbReference>
<dbReference type="InterPro" id="IPR004843">
    <property type="entry name" value="Calcineurin-like_PHP"/>
</dbReference>
<protein>
    <submittedName>
        <fullName evidence="6">Alkaline phosphatase</fullName>
        <ecNumber evidence="6">3.1.3.1</ecNumber>
    </submittedName>
</protein>
<dbReference type="AlphaFoldDB" id="A0A518H2G1"/>
<keyword evidence="7" id="KW-1185">Reference proteome</keyword>
<feature type="signal peptide" evidence="3">
    <location>
        <begin position="1"/>
        <end position="31"/>
    </location>
</feature>
<organism evidence="6 7">
    <name type="scientific">Tautonia plasticadhaerens</name>
    <dbReference type="NCBI Taxonomy" id="2527974"/>
    <lineage>
        <taxon>Bacteria</taxon>
        <taxon>Pseudomonadati</taxon>
        <taxon>Planctomycetota</taxon>
        <taxon>Planctomycetia</taxon>
        <taxon>Isosphaerales</taxon>
        <taxon>Isosphaeraceae</taxon>
        <taxon>Tautonia</taxon>
    </lineage>
</organism>
<feature type="compositionally biased region" description="Basic and acidic residues" evidence="2">
    <location>
        <begin position="34"/>
        <end position="43"/>
    </location>
</feature>
<gene>
    <name evidence="6" type="primary">phoA_1</name>
    <name evidence="6" type="ORF">ElP_29220</name>
</gene>
<evidence type="ECO:0000256" key="1">
    <source>
        <dbReference type="ARBA" id="ARBA00022729"/>
    </source>
</evidence>
<dbReference type="InterPro" id="IPR029052">
    <property type="entry name" value="Metallo-depent_PP-like"/>
</dbReference>
<dbReference type="GO" id="GO:0046872">
    <property type="term" value="F:metal ion binding"/>
    <property type="evidence" value="ECO:0007669"/>
    <property type="project" value="InterPro"/>
</dbReference>
<dbReference type="Proteomes" id="UP000317835">
    <property type="component" value="Chromosome"/>
</dbReference>
<evidence type="ECO:0000259" key="4">
    <source>
        <dbReference type="Pfam" id="PF00149"/>
    </source>
</evidence>
<dbReference type="EMBL" id="CP036426">
    <property type="protein sequence ID" value="QDV35025.1"/>
    <property type="molecule type" value="Genomic_DNA"/>
</dbReference>